<dbReference type="PANTHER" id="PTHR36509">
    <property type="entry name" value="BLL3101 PROTEIN"/>
    <property type="match status" value="1"/>
</dbReference>
<dbReference type="Gene3D" id="2.60.40.1610">
    <property type="entry name" value="Domain of unknown function DUF1254"/>
    <property type="match status" value="1"/>
</dbReference>
<dbReference type="InterPro" id="IPR010621">
    <property type="entry name" value="DUF1214"/>
</dbReference>
<dbReference type="InterPro" id="IPR037050">
    <property type="entry name" value="DUF1254_sf"/>
</dbReference>
<dbReference type="Pfam" id="PF06742">
    <property type="entry name" value="DUF1214"/>
    <property type="match status" value="1"/>
</dbReference>
<evidence type="ECO:0000256" key="2">
    <source>
        <dbReference type="SAM" id="SignalP"/>
    </source>
</evidence>
<dbReference type="Proteomes" id="UP001429984">
    <property type="component" value="Unassembled WGS sequence"/>
</dbReference>
<feature type="domain" description="DUF1254" evidence="4">
    <location>
        <begin position="100"/>
        <end position="210"/>
    </location>
</feature>
<feature type="chain" id="PRO_5045485656" evidence="2">
    <location>
        <begin position="17"/>
        <end position="387"/>
    </location>
</feature>
<evidence type="ECO:0000259" key="4">
    <source>
        <dbReference type="Pfam" id="PF06863"/>
    </source>
</evidence>
<feature type="signal peptide" evidence="2">
    <location>
        <begin position="1"/>
        <end position="16"/>
    </location>
</feature>
<reference evidence="5 6" key="1">
    <citation type="submission" date="2020-11" db="EMBL/GenBank/DDBJ databases">
        <title>Draft Genome Sequence and Secondary Metabolite Biosynthetic Potential of the Lysobacter niastensis Type strain DSM 18481.</title>
        <authorList>
            <person name="Turrini P."/>
            <person name="Artuso I."/>
            <person name="Tescari M."/>
            <person name="Lugli G.A."/>
            <person name="Frangipani E."/>
            <person name="Ventura M."/>
            <person name="Visca P."/>
        </authorList>
    </citation>
    <scope>NUCLEOTIDE SEQUENCE [LARGE SCALE GENOMIC DNA]</scope>
    <source>
        <strain evidence="5 6">DSM 18481</strain>
    </source>
</reference>
<dbReference type="Pfam" id="PF06863">
    <property type="entry name" value="DUF1254"/>
    <property type="match status" value="1"/>
</dbReference>
<sequence>MTVRLATLPFPTGVLAVTISLSLAACQRNESAAPTETSAAPPAAATTAAAAPTTTPTAGDTAPAVPASEPGTVPVTVDNFVRAESDVYFAGIAKDGGFGKFFHRREPTPLDKQTVIRMNRDTLYSGALFDLDAGPVTITLPDAGKRFMSMQVIDEDQYTSQVIYKPGTYTLTRDKIGTRYVATPVRILVDPNNPEDVKQVHALQDAIKVEQASPGTFEVPKWDPVSQKRVREALLTLASTLPDARHSFGTKGEVDPVRRLINSAAAWGGNPDKDAVYLNVTPPKNDGKTVYKLHVADVPVDGFWSISLYNAQGYFEANPQNAYTFNSVTSKRNADGSVDIQFGGCDGQVPNCLPIMPGWNYMVRLYRPRADALSGKWKFPEAQPKAG</sequence>
<evidence type="ECO:0000313" key="5">
    <source>
        <dbReference type="EMBL" id="MBF6024442.1"/>
    </source>
</evidence>
<protein>
    <submittedName>
        <fullName evidence="5">DUF1254 domain-containing protein</fullName>
    </submittedName>
</protein>
<feature type="domain" description="DUF1214" evidence="3">
    <location>
        <begin position="286"/>
        <end position="369"/>
    </location>
</feature>
<feature type="compositionally biased region" description="Low complexity" evidence="1">
    <location>
        <begin position="32"/>
        <end position="67"/>
    </location>
</feature>
<dbReference type="EMBL" id="JADLZT010000005">
    <property type="protein sequence ID" value="MBF6024442.1"/>
    <property type="molecule type" value="Genomic_DNA"/>
</dbReference>
<dbReference type="SUPFAM" id="SSF160935">
    <property type="entry name" value="VPA0735-like"/>
    <property type="match status" value="1"/>
</dbReference>
<keyword evidence="2" id="KW-0732">Signal</keyword>
<gene>
    <name evidence="5" type="ORF">IU514_10415</name>
</gene>
<proteinExistence type="predicted"/>
<dbReference type="InterPro" id="IPR037049">
    <property type="entry name" value="DUF1214_C_sf"/>
</dbReference>
<comment type="caution">
    <text evidence="5">The sequence shown here is derived from an EMBL/GenBank/DDBJ whole genome shotgun (WGS) entry which is preliminary data.</text>
</comment>
<keyword evidence="6" id="KW-1185">Reference proteome</keyword>
<evidence type="ECO:0000256" key="1">
    <source>
        <dbReference type="SAM" id="MobiDB-lite"/>
    </source>
</evidence>
<accession>A0ABS0B9K5</accession>
<feature type="region of interest" description="Disordered" evidence="1">
    <location>
        <begin position="32"/>
        <end position="70"/>
    </location>
</feature>
<evidence type="ECO:0000259" key="3">
    <source>
        <dbReference type="Pfam" id="PF06742"/>
    </source>
</evidence>
<dbReference type="PANTHER" id="PTHR36509:SF2">
    <property type="entry name" value="BLL3101 PROTEIN"/>
    <property type="match status" value="1"/>
</dbReference>
<dbReference type="Gene3D" id="2.60.120.600">
    <property type="entry name" value="Domain of unknown function DUF1214, C-terminal domain"/>
    <property type="match status" value="1"/>
</dbReference>
<evidence type="ECO:0000313" key="6">
    <source>
        <dbReference type="Proteomes" id="UP001429984"/>
    </source>
</evidence>
<organism evidence="5 6">
    <name type="scientific">Lysobacter niastensis</name>
    <dbReference type="NCBI Taxonomy" id="380629"/>
    <lineage>
        <taxon>Bacteria</taxon>
        <taxon>Pseudomonadati</taxon>
        <taxon>Pseudomonadota</taxon>
        <taxon>Gammaproteobacteria</taxon>
        <taxon>Lysobacterales</taxon>
        <taxon>Lysobacteraceae</taxon>
        <taxon>Lysobacter</taxon>
    </lineage>
</organism>
<dbReference type="PROSITE" id="PS51257">
    <property type="entry name" value="PROKAR_LIPOPROTEIN"/>
    <property type="match status" value="1"/>
</dbReference>
<dbReference type="InterPro" id="IPR010679">
    <property type="entry name" value="DUF1254"/>
</dbReference>
<name>A0ABS0B9K5_9GAMM</name>
<dbReference type="RefSeq" id="WP_194931039.1">
    <property type="nucleotide sequence ID" value="NZ_JADLZT010000005.1"/>
</dbReference>